<evidence type="ECO:0000313" key="2">
    <source>
        <dbReference type="EMBL" id="AMG73588.1"/>
    </source>
</evidence>
<dbReference type="InterPro" id="IPR025870">
    <property type="entry name" value="Glyoxalase-like_dom"/>
</dbReference>
<dbReference type="EMBL" id="CP012199">
    <property type="protein sequence ID" value="AMG73588.1"/>
    <property type="molecule type" value="Genomic_DNA"/>
</dbReference>
<accession>A0AA86GJ88</accession>
<keyword evidence="3" id="KW-1185">Reference proteome</keyword>
<reference evidence="2 3" key="1">
    <citation type="journal article" date="2016" name="BMC Genomics">
        <title>Genomic analysis of the nitrate-respiring Sphingopyxis granuli (formerly Sphingomonas macrogoltabida) strain TFA.</title>
        <authorList>
            <person name="Garcia-Romero I."/>
            <person name="Perez-Pulido A.J."/>
            <person name="Gonzalez-Flores Y.E."/>
            <person name="Reyes-Ramirez F."/>
            <person name="Santero E."/>
            <person name="Floriano B."/>
        </authorList>
    </citation>
    <scope>NUCLEOTIDE SEQUENCE [LARGE SCALE GENOMIC DNA]</scope>
    <source>
        <strain evidence="2 3">TFA</strain>
    </source>
</reference>
<name>A0AA86GJ88_9SPHN</name>
<organism evidence="2 3">
    <name type="scientific">Sphingopyxis granuli</name>
    <dbReference type="NCBI Taxonomy" id="267128"/>
    <lineage>
        <taxon>Bacteria</taxon>
        <taxon>Pseudomonadati</taxon>
        <taxon>Pseudomonadota</taxon>
        <taxon>Alphaproteobacteria</taxon>
        <taxon>Sphingomonadales</taxon>
        <taxon>Sphingomonadaceae</taxon>
        <taxon>Sphingopyxis</taxon>
    </lineage>
</organism>
<evidence type="ECO:0000259" key="1">
    <source>
        <dbReference type="Pfam" id="PF13468"/>
    </source>
</evidence>
<dbReference type="Gene3D" id="3.10.180.10">
    <property type="entry name" value="2,3-Dihydroxybiphenyl 1,2-Dioxygenase, domain 1"/>
    <property type="match status" value="1"/>
</dbReference>
<dbReference type="SUPFAM" id="SSF54593">
    <property type="entry name" value="Glyoxalase/Bleomycin resistance protein/Dihydroxybiphenyl dioxygenase"/>
    <property type="match status" value="1"/>
</dbReference>
<dbReference type="Proteomes" id="UP000058599">
    <property type="component" value="Chromosome"/>
</dbReference>
<dbReference type="Pfam" id="PF13468">
    <property type="entry name" value="Glyoxalase_3"/>
    <property type="match status" value="1"/>
</dbReference>
<feature type="domain" description="Glyoxalase-like" evidence="1">
    <location>
        <begin position="19"/>
        <end position="192"/>
    </location>
</feature>
<protein>
    <recommendedName>
        <fullName evidence="1">Glyoxalase-like domain-containing protein</fullName>
    </recommendedName>
</protein>
<dbReference type="InterPro" id="IPR029068">
    <property type="entry name" value="Glyas_Bleomycin-R_OHBP_Dase"/>
</dbReference>
<evidence type="ECO:0000313" key="3">
    <source>
        <dbReference type="Proteomes" id="UP000058599"/>
    </source>
</evidence>
<gene>
    <name evidence="2" type="ORF">SGRAN_1195</name>
</gene>
<dbReference type="KEGG" id="sgi:SGRAN_1195"/>
<proteinExistence type="predicted"/>
<dbReference type="AlphaFoldDB" id="A0AA86GJ88"/>
<dbReference type="RefSeq" id="WP_067181601.1">
    <property type="nucleotide sequence ID" value="NZ_CP012199.1"/>
</dbReference>
<sequence length="271" mass="29158">MTPVADNGRADYRLRQVAFASTDLEPVADDFEAVFGLKIAFRDPEIIHYGLKNIVMPAGSDFIEVVQPVQSNTSAGRYLAKRGEDGGYMVIVQAADALAHRARLQAAGVEIVDVMDVEDHQCSHIHPREFGGILASIDSTPIAPDWRDADSHWYPAGGANWPAARTADVQGIAAVAIQSADPVDTAGRWSHVLAAPLRDGPPRIELLRGAEIRFVTPTDRHGRGIAYTALAMREPGLAIERARSRGLPVEDGAVLICGARFLPVPMIGELG</sequence>